<proteinExistence type="predicted"/>
<keyword evidence="3" id="KW-1185">Reference proteome</keyword>
<dbReference type="WBParaSite" id="Gr19_v10_g11926.t2">
    <property type="protein sequence ID" value="Gr19_v10_g11926.t2"/>
    <property type="gene ID" value="Gr19_v10_g11926"/>
</dbReference>
<reference evidence="4" key="1">
    <citation type="submission" date="2022-11" db="UniProtKB">
        <authorList>
            <consortium name="WormBaseParasite"/>
        </authorList>
    </citation>
    <scope>IDENTIFICATION</scope>
</reference>
<feature type="region of interest" description="Disordered" evidence="1">
    <location>
        <begin position="230"/>
        <end position="258"/>
    </location>
</feature>
<dbReference type="SUPFAM" id="SSF57625">
    <property type="entry name" value="Invertebrate chitin-binding proteins"/>
    <property type="match status" value="1"/>
</dbReference>
<dbReference type="GO" id="GO:0005576">
    <property type="term" value="C:extracellular region"/>
    <property type="evidence" value="ECO:0007669"/>
    <property type="project" value="InterPro"/>
</dbReference>
<dbReference type="InterPro" id="IPR036508">
    <property type="entry name" value="Chitin-bd_dom_sf"/>
</dbReference>
<feature type="domain" description="Chitin-binding type-2" evidence="2">
    <location>
        <begin position="119"/>
        <end position="191"/>
    </location>
</feature>
<dbReference type="GO" id="GO:0008061">
    <property type="term" value="F:chitin binding"/>
    <property type="evidence" value="ECO:0007669"/>
    <property type="project" value="InterPro"/>
</dbReference>
<protein>
    <submittedName>
        <fullName evidence="4">Chitin-binding type-2 domain-containing protein</fullName>
    </submittedName>
</protein>
<evidence type="ECO:0000313" key="4">
    <source>
        <dbReference type="WBParaSite" id="Gr19_v10_g11926.t2"/>
    </source>
</evidence>
<feature type="compositionally biased region" description="Basic and acidic residues" evidence="1">
    <location>
        <begin position="239"/>
        <end position="250"/>
    </location>
</feature>
<feature type="domain" description="Chitin-binding type-2" evidence="2">
    <location>
        <begin position="377"/>
        <end position="436"/>
    </location>
</feature>
<sequence length="496" mass="54934">MRSNVVELSTNNNKRTQRHCFLLVADLRANFAFCRAIPALLATTILMGVFPTPKGSLFVPPHLVPAAPTEKNEHFFRVIVRPPPPPSPTIQPPANSRPIPALRSFQPHHQETWRVVLGELCQLPNLRRPTENSSNFAECEQLDWGIAEVLNRSDLGVWRLRSCDGDTVFVPSAQRCLTRRSVLLQNKICSKNTVGADAEVNKRRTNDYSFCPPGVGIDAWMTVRRRMLTGQCSEEEETPEGKTERKKEPEGNCDEVDGPEVVEPCRVQQVGDDKPQQLPTCPCNSNNCFCLESRHARMFSTCCCPLKQTLPCQCPPIPAHYVAVGGQLLTAPPQPNQEIASKVSLEGPEVPLPSVIEQPRPCPLIDRTKPQSVQYQELCSWMLDPLVPDSESHAHFLQCQPAPFSLFCGRWQRMPCAPKTVFDVREQMCVWDQGEQKGLSSIDELNSNAILSARDSSFDDQPCACRPPGDVVVPTAPCAPFLGLGCLSPGADESLA</sequence>
<name>A0A914GZV2_GLORO</name>
<dbReference type="AlphaFoldDB" id="A0A914GZV2"/>
<evidence type="ECO:0000256" key="1">
    <source>
        <dbReference type="SAM" id="MobiDB-lite"/>
    </source>
</evidence>
<dbReference type="SMART" id="SM00494">
    <property type="entry name" value="ChtBD2"/>
    <property type="match status" value="2"/>
</dbReference>
<evidence type="ECO:0000259" key="2">
    <source>
        <dbReference type="SMART" id="SM00494"/>
    </source>
</evidence>
<dbReference type="InterPro" id="IPR002557">
    <property type="entry name" value="Chitin-bd_dom"/>
</dbReference>
<evidence type="ECO:0000313" key="3">
    <source>
        <dbReference type="Proteomes" id="UP000887572"/>
    </source>
</evidence>
<organism evidence="3 4">
    <name type="scientific">Globodera rostochiensis</name>
    <name type="common">Golden nematode worm</name>
    <name type="synonym">Heterodera rostochiensis</name>
    <dbReference type="NCBI Taxonomy" id="31243"/>
    <lineage>
        <taxon>Eukaryota</taxon>
        <taxon>Metazoa</taxon>
        <taxon>Ecdysozoa</taxon>
        <taxon>Nematoda</taxon>
        <taxon>Chromadorea</taxon>
        <taxon>Rhabditida</taxon>
        <taxon>Tylenchina</taxon>
        <taxon>Tylenchomorpha</taxon>
        <taxon>Tylenchoidea</taxon>
        <taxon>Heteroderidae</taxon>
        <taxon>Heteroderinae</taxon>
        <taxon>Globodera</taxon>
    </lineage>
</organism>
<dbReference type="Proteomes" id="UP000887572">
    <property type="component" value="Unplaced"/>
</dbReference>
<accession>A0A914GZV2</accession>